<feature type="domain" description="N-acetyltransferase" evidence="1">
    <location>
        <begin position="12"/>
        <end position="165"/>
    </location>
</feature>
<proteinExistence type="predicted"/>
<gene>
    <name evidence="2" type="ORF">SAMN06265827_10210</name>
</gene>
<dbReference type="STRING" id="1413210.U472_01465"/>
<dbReference type="Proteomes" id="UP000219573">
    <property type="component" value="Unassembled WGS sequence"/>
</dbReference>
<dbReference type="GO" id="GO:0016747">
    <property type="term" value="F:acyltransferase activity, transferring groups other than amino-acyl groups"/>
    <property type="evidence" value="ECO:0007669"/>
    <property type="project" value="InterPro"/>
</dbReference>
<dbReference type="InterPro" id="IPR016181">
    <property type="entry name" value="Acyl_CoA_acyltransferase"/>
</dbReference>
<evidence type="ECO:0000313" key="3">
    <source>
        <dbReference type="Proteomes" id="UP000219573"/>
    </source>
</evidence>
<dbReference type="CDD" id="cd04301">
    <property type="entry name" value="NAT_SF"/>
    <property type="match status" value="1"/>
</dbReference>
<dbReference type="SUPFAM" id="SSF55729">
    <property type="entry name" value="Acyl-CoA N-acyltransferases (Nat)"/>
    <property type="match status" value="1"/>
</dbReference>
<dbReference type="OrthoDB" id="9798006at2"/>
<reference evidence="3" key="1">
    <citation type="submission" date="2017-09" db="EMBL/GenBank/DDBJ databases">
        <authorList>
            <person name="Varghese N."/>
            <person name="Submissions S."/>
        </authorList>
    </citation>
    <scope>NUCLEOTIDE SEQUENCE [LARGE SCALE GENOMIC DNA]</scope>
    <source>
        <strain evidence="3">MSL47</strain>
    </source>
</reference>
<organism evidence="2 3">
    <name type="scientific">Orenia metallireducens</name>
    <dbReference type="NCBI Taxonomy" id="1413210"/>
    <lineage>
        <taxon>Bacteria</taxon>
        <taxon>Bacillati</taxon>
        <taxon>Bacillota</taxon>
        <taxon>Clostridia</taxon>
        <taxon>Halanaerobiales</taxon>
        <taxon>Halobacteroidaceae</taxon>
        <taxon>Orenia</taxon>
    </lineage>
</organism>
<dbReference type="PROSITE" id="PS51186">
    <property type="entry name" value="GNAT"/>
    <property type="match status" value="1"/>
</dbReference>
<dbReference type="AlphaFoldDB" id="A0A285FDY0"/>
<keyword evidence="3" id="KW-1185">Reference proteome</keyword>
<dbReference type="Gene3D" id="3.40.630.30">
    <property type="match status" value="1"/>
</dbReference>
<dbReference type="GO" id="GO:0005840">
    <property type="term" value="C:ribosome"/>
    <property type="evidence" value="ECO:0007669"/>
    <property type="project" value="UniProtKB-KW"/>
</dbReference>
<dbReference type="InterPro" id="IPR000182">
    <property type="entry name" value="GNAT_dom"/>
</dbReference>
<sequence length="292" mass="34165">MEQFVYTNEGRVLLREADQDDITKIYEMYQATNPEDWWEEEQLSEFRFNLIKEAKGRIFIALLKDEVIGHAEVVLPESKDDPVYLVRLNIHDDFGRRKFGIELVRYSAIIMKNLGYKSYVTWPDTNKSKGLYKKVGLKEIKENPQMLLSIKAKKNTEVKLVKELNFNEEPKDLQVVVGCPWARDYIWLKAFKAGAEEFLDYKGPFVHKISCKGIEGVTLLDGNSIYLYVPKAEKNNIELIKELLIYSSNLALDNGIESIHINIKDKLWSQLDLSDIWEIDKEEERLEMKMEF</sequence>
<name>A0A285FDY0_9FIRM</name>
<dbReference type="Pfam" id="PF00583">
    <property type="entry name" value="Acetyltransf_1"/>
    <property type="match status" value="1"/>
</dbReference>
<protein>
    <submittedName>
        <fullName evidence="2">Ribosomal protein S18 acetylase RimI</fullName>
    </submittedName>
</protein>
<dbReference type="EMBL" id="OBDZ01000002">
    <property type="protein sequence ID" value="SNY09519.1"/>
    <property type="molecule type" value="Genomic_DNA"/>
</dbReference>
<accession>A0A285FDY0</accession>
<keyword evidence="2" id="KW-0689">Ribosomal protein</keyword>
<evidence type="ECO:0000259" key="1">
    <source>
        <dbReference type="PROSITE" id="PS51186"/>
    </source>
</evidence>
<evidence type="ECO:0000313" key="2">
    <source>
        <dbReference type="EMBL" id="SNY09519.1"/>
    </source>
</evidence>
<keyword evidence="2" id="KW-0687">Ribonucleoprotein</keyword>
<dbReference type="RefSeq" id="WP_097016294.1">
    <property type="nucleotide sequence ID" value="NZ_OBDZ01000002.1"/>
</dbReference>